<reference evidence="1 2" key="1">
    <citation type="submission" date="2023-08" db="EMBL/GenBank/DDBJ databases">
        <title>Black Yeasts Isolated from many extreme environments.</title>
        <authorList>
            <person name="Coleine C."/>
            <person name="Stajich J.E."/>
            <person name="Selbmann L."/>
        </authorList>
    </citation>
    <scope>NUCLEOTIDE SEQUENCE [LARGE SCALE GENOMIC DNA]</scope>
    <source>
        <strain evidence="1 2">CCFEE 5910</strain>
    </source>
</reference>
<dbReference type="EMBL" id="JAVRRJ010000001">
    <property type="protein sequence ID" value="KAK5091256.1"/>
    <property type="molecule type" value="Genomic_DNA"/>
</dbReference>
<dbReference type="Proteomes" id="UP001309876">
    <property type="component" value="Unassembled WGS sequence"/>
</dbReference>
<dbReference type="AlphaFoldDB" id="A0AAN7TGQ4"/>
<evidence type="ECO:0000313" key="1">
    <source>
        <dbReference type="EMBL" id="KAK5091256.1"/>
    </source>
</evidence>
<comment type="caution">
    <text evidence="1">The sequence shown here is derived from an EMBL/GenBank/DDBJ whole genome shotgun (WGS) entry which is preliminary data.</text>
</comment>
<accession>A0AAN7TGQ4</accession>
<organism evidence="1 2">
    <name type="scientific">Lithohypha guttulata</name>
    <dbReference type="NCBI Taxonomy" id="1690604"/>
    <lineage>
        <taxon>Eukaryota</taxon>
        <taxon>Fungi</taxon>
        <taxon>Dikarya</taxon>
        <taxon>Ascomycota</taxon>
        <taxon>Pezizomycotina</taxon>
        <taxon>Eurotiomycetes</taxon>
        <taxon>Chaetothyriomycetidae</taxon>
        <taxon>Chaetothyriales</taxon>
        <taxon>Trichomeriaceae</taxon>
        <taxon>Lithohypha</taxon>
    </lineage>
</organism>
<sequence>MHYFDPTLDWPKELLEDQMPDLIIIQSKNLKDLGAPWQVSDSGWTTCWVQYAASGSEARFLNWIFLDGVFASEDDRKQVAAYLGGLADQEVSIHRYRSLSVTSNLPILLTAPIVKCRPAAPETAASRNWSLRYNLMSSSGSSVSDLEAWSTLLVESNEHDQAIPRPAQENQLGVYSTLPFDDSRVTDSVDGIEVEGTTVTLYVVASSSNLQQHMTWSNSSVLIPDSGASTMW</sequence>
<gene>
    <name evidence="1" type="ORF">LTR05_001437</name>
</gene>
<proteinExistence type="predicted"/>
<protein>
    <submittedName>
        <fullName evidence="1">Uncharacterized protein</fullName>
    </submittedName>
</protein>
<keyword evidence="2" id="KW-1185">Reference proteome</keyword>
<evidence type="ECO:0000313" key="2">
    <source>
        <dbReference type="Proteomes" id="UP001309876"/>
    </source>
</evidence>
<name>A0AAN7TGQ4_9EURO</name>